<dbReference type="GO" id="GO:0004061">
    <property type="term" value="F:arylformamidase activity"/>
    <property type="evidence" value="ECO:0007669"/>
    <property type="project" value="InterPro"/>
</dbReference>
<dbReference type="RefSeq" id="WP_088353966.1">
    <property type="nucleotide sequence ID" value="NZ_CP061813.1"/>
</dbReference>
<gene>
    <name evidence="1" type="ORF">H9I45_13420</name>
</gene>
<sequence>MKATIEYNSRKIVVNISNPLDISIPIDVSKENVNAWYVEDPKIFPEEIDGEKVKVSEGAVVNFNNIHFNPHSHITHTECVGHITEKVHSVNKNLKYYIFLAEVVTVAPESKGKDLVISAKQLKTALGNKKRDAIVIRTIPNLSDKKSMKYSNTNPPYLLEEAAIYLREKGIKHLLIDLPSVDKEKDDGKLLSHNAFWNTAGKLRMDATITEFIYVPNSVEDGEYLLNLMIAPFENDATPSKPVLYKIIK</sequence>
<protein>
    <submittedName>
        <fullName evidence="1">Cyclase family protein</fullName>
    </submittedName>
</protein>
<dbReference type="InterPro" id="IPR007325">
    <property type="entry name" value="KFase/CYL"/>
</dbReference>
<evidence type="ECO:0000313" key="2">
    <source>
        <dbReference type="Proteomes" id="UP000516764"/>
    </source>
</evidence>
<dbReference type="OrthoDB" id="9814192at2"/>
<dbReference type="Proteomes" id="UP000516764">
    <property type="component" value="Chromosome"/>
</dbReference>
<evidence type="ECO:0000313" key="1">
    <source>
        <dbReference type="EMBL" id="QOD60332.1"/>
    </source>
</evidence>
<dbReference type="KEGG" id="phal:H9I45_13420"/>
<dbReference type="AlphaFoldDB" id="A0A7L8AEC0"/>
<dbReference type="SUPFAM" id="SSF102198">
    <property type="entry name" value="Putative cyclase"/>
    <property type="match status" value="1"/>
</dbReference>
<dbReference type="Pfam" id="PF04199">
    <property type="entry name" value="Cyclase"/>
    <property type="match status" value="1"/>
</dbReference>
<reference evidence="1 2" key="1">
    <citation type="journal article" date="2016" name="Int. J. Syst. Evol. Microbiol.">
        <title>Polaribacter haliotis sp. nov., isolated from the gut of abalone Haliotis discus hannai.</title>
        <authorList>
            <person name="Kim Y.O."/>
            <person name="Park I.S."/>
            <person name="Park S."/>
            <person name="Nam B.H."/>
            <person name="Park J.M."/>
            <person name="Kim D.G."/>
            <person name="Yoon J.H."/>
        </authorList>
    </citation>
    <scope>NUCLEOTIDE SEQUENCE [LARGE SCALE GENOMIC DNA]</scope>
    <source>
        <strain evidence="1 2">KCTC 52418</strain>
    </source>
</reference>
<name>A0A7L8AEC0_9FLAO</name>
<accession>A0A7L8AEC0</accession>
<dbReference type="GO" id="GO:0019441">
    <property type="term" value="P:L-tryptophan catabolic process to kynurenine"/>
    <property type="evidence" value="ECO:0007669"/>
    <property type="project" value="InterPro"/>
</dbReference>
<dbReference type="Gene3D" id="3.50.30.50">
    <property type="entry name" value="Putative cyclase"/>
    <property type="match status" value="1"/>
</dbReference>
<proteinExistence type="predicted"/>
<dbReference type="EMBL" id="CP061813">
    <property type="protein sequence ID" value="QOD60332.1"/>
    <property type="molecule type" value="Genomic_DNA"/>
</dbReference>
<dbReference type="InterPro" id="IPR037175">
    <property type="entry name" value="KFase_sf"/>
</dbReference>
<keyword evidence="2" id="KW-1185">Reference proteome</keyword>
<organism evidence="1 2">
    <name type="scientific">Polaribacter haliotis</name>
    <dbReference type="NCBI Taxonomy" id="1888915"/>
    <lineage>
        <taxon>Bacteria</taxon>
        <taxon>Pseudomonadati</taxon>
        <taxon>Bacteroidota</taxon>
        <taxon>Flavobacteriia</taxon>
        <taxon>Flavobacteriales</taxon>
        <taxon>Flavobacteriaceae</taxon>
    </lineage>
</organism>